<gene>
    <name evidence="1" type="ORF">Tci_930757</name>
</gene>
<comment type="caution">
    <text evidence="1">The sequence shown here is derived from an EMBL/GenBank/DDBJ whole genome shotgun (WGS) entry which is preliminary data.</text>
</comment>
<feature type="non-terminal residue" evidence="1">
    <location>
        <position position="84"/>
    </location>
</feature>
<feature type="non-terminal residue" evidence="1">
    <location>
        <position position="1"/>
    </location>
</feature>
<accession>A0A699XL60</accession>
<protein>
    <submittedName>
        <fullName evidence="1">Uncharacterized protein</fullName>
    </submittedName>
</protein>
<evidence type="ECO:0000313" key="1">
    <source>
        <dbReference type="EMBL" id="GFD58788.1"/>
    </source>
</evidence>
<organism evidence="1">
    <name type="scientific">Tanacetum cinerariifolium</name>
    <name type="common">Dalmatian daisy</name>
    <name type="synonym">Chrysanthemum cinerariifolium</name>
    <dbReference type="NCBI Taxonomy" id="118510"/>
    <lineage>
        <taxon>Eukaryota</taxon>
        <taxon>Viridiplantae</taxon>
        <taxon>Streptophyta</taxon>
        <taxon>Embryophyta</taxon>
        <taxon>Tracheophyta</taxon>
        <taxon>Spermatophyta</taxon>
        <taxon>Magnoliopsida</taxon>
        <taxon>eudicotyledons</taxon>
        <taxon>Gunneridae</taxon>
        <taxon>Pentapetalae</taxon>
        <taxon>asterids</taxon>
        <taxon>campanulids</taxon>
        <taxon>Asterales</taxon>
        <taxon>Asteraceae</taxon>
        <taxon>Asteroideae</taxon>
        <taxon>Anthemideae</taxon>
        <taxon>Anthemidinae</taxon>
        <taxon>Tanacetum</taxon>
    </lineage>
</organism>
<proteinExistence type="predicted"/>
<sequence length="84" mass="8786">VAVDQLVQVAGSRVAAAGAVGHAVDTGVLGTQLGVQLGARFELVHPVQLFAQHAVVVVDVLVERRIGRRRAEGGLHAFVRTLAE</sequence>
<reference evidence="1" key="1">
    <citation type="journal article" date="2019" name="Sci. Rep.">
        <title>Draft genome of Tanacetum cinerariifolium, the natural source of mosquito coil.</title>
        <authorList>
            <person name="Yamashiro T."/>
            <person name="Shiraishi A."/>
            <person name="Satake H."/>
            <person name="Nakayama K."/>
        </authorList>
    </citation>
    <scope>NUCLEOTIDE SEQUENCE</scope>
</reference>
<name>A0A699XL60_TANCI</name>
<dbReference type="EMBL" id="BKCJ011857433">
    <property type="protein sequence ID" value="GFD58788.1"/>
    <property type="molecule type" value="Genomic_DNA"/>
</dbReference>
<dbReference type="AlphaFoldDB" id="A0A699XL60"/>